<dbReference type="InterPro" id="IPR025124">
    <property type="entry name" value="Gag1-like_clamp"/>
</dbReference>
<keyword evidence="3" id="KW-1185">Reference proteome</keyword>
<dbReference type="AlphaFoldDB" id="A0AAD8YPX4"/>
<feature type="domain" description="Gag1-like clamp" evidence="1">
    <location>
        <begin position="23"/>
        <end position="126"/>
    </location>
</feature>
<gene>
    <name evidence="2" type="ORF">QTG54_001074</name>
</gene>
<dbReference type="EMBL" id="JATAAI010000001">
    <property type="protein sequence ID" value="KAK1749135.1"/>
    <property type="molecule type" value="Genomic_DNA"/>
</dbReference>
<reference evidence="2" key="1">
    <citation type="submission" date="2023-06" db="EMBL/GenBank/DDBJ databases">
        <title>Survivors Of The Sea: Transcriptome response of Skeletonema marinoi to long-term dormancy.</title>
        <authorList>
            <person name="Pinder M.I.M."/>
            <person name="Kourtchenko O."/>
            <person name="Robertson E.K."/>
            <person name="Larsson T."/>
            <person name="Maumus F."/>
            <person name="Osuna-Cruz C.M."/>
            <person name="Vancaester E."/>
            <person name="Stenow R."/>
            <person name="Vandepoele K."/>
            <person name="Ploug H."/>
            <person name="Bruchert V."/>
            <person name="Godhe A."/>
            <person name="Topel M."/>
        </authorList>
    </citation>
    <scope>NUCLEOTIDE SEQUENCE</scope>
    <source>
        <strain evidence="2">R05AC</strain>
    </source>
</reference>
<proteinExistence type="predicted"/>
<evidence type="ECO:0000259" key="1">
    <source>
        <dbReference type="Pfam" id="PF13259"/>
    </source>
</evidence>
<organism evidence="2 3">
    <name type="scientific">Skeletonema marinoi</name>
    <dbReference type="NCBI Taxonomy" id="267567"/>
    <lineage>
        <taxon>Eukaryota</taxon>
        <taxon>Sar</taxon>
        <taxon>Stramenopiles</taxon>
        <taxon>Ochrophyta</taxon>
        <taxon>Bacillariophyta</taxon>
        <taxon>Coscinodiscophyceae</taxon>
        <taxon>Thalassiosirophycidae</taxon>
        <taxon>Thalassiosirales</taxon>
        <taxon>Skeletonemataceae</taxon>
        <taxon>Skeletonema</taxon>
        <taxon>Skeletonema marinoi-dohrnii complex</taxon>
    </lineage>
</organism>
<name>A0AAD8YPX4_9STRA</name>
<evidence type="ECO:0000313" key="3">
    <source>
        <dbReference type="Proteomes" id="UP001224775"/>
    </source>
</evidence>
<evidence type="ECO:0000313" key="2">
    <source>
        <dbReference type="EMBL" id="KAK1749135.1"/>
    </source>
</evidence>
<comment type="caution">
    <text evidence="2">The sequence shown here is derived from an EMBL/GenBank/DDBJ whole genome shotgun (WGS) entry which is preliminary data.</text>
</comment>
<accession>A0AAD8YPX4</accession>
<dbReference type="PANTHER" id="PTHR33373">
    <property type="entry name" value="OS07G0479600 PROTEIN"/>
    <property type="match status" value="1"/>
</dbReference>
<dbReference type="PANTHER" id="PTHR33373:SF34">
    <property type="entry name" value="DUF4050 DOMAIN-CONTAINING PROTEIN"/>
    <property type="match status" value="1"/>
</dbReference>
<dbReference type="Proteomes" id="UP001224775">
    <property type="component" value="Unassembled WGS sequence"/>
</dbReference>
<sequence length="129" mass="14364">MKSAINELVSSTKCLDVIGGDGAKKEEKFVNKGFNRWEEIRNQWVSSAARAENSKRHAKDIDIDEVIDLIVSNRWRQQVPKGLSSSSSSLDMAKSATQRRDEACFASPVALPQMVDVLVDLWEAEGLDI</sequence>
<protein>
    <recommendedName>
        <fullName evidence="1">Gag1-like clamp domain-containing protein</fullName>
    </recommendedName>
</protein>
<dbReference type="Pfam" id="PF13259">
    <property type="entry name" value="clamp_Gag1-like"/>
    <property type="match status" value="1"/>
</dbReference>